<keyword evidence="3" id="KW-1185">Reference proteome</keyword>
<keyword evidence="1" id="KW-0175">Coiled coil</keyword>
<proteinExistence type="predicted"/>
<sequence>MSVKMEDWPKEKQVLLRSIKEKEERLKDFEKRFLPTMIEDERLILREKELEKEVDGVKSKIATCKQEIEVLKLRKQLKELEEENESLSSIP</sequence>
<dbReference type="Proteomes" id="UP001159428">
    <property type="component" value="Unassembled WGS sequence"/>
</dbReference>
<name>A0AAU9WLY8_9CNID</name>
<comment type="caution">
    <text evidence="2">The sequence shown here is derived from an EMBL/GenBank/DDBJ whole genome shotgun (WGS) entry which is preliminary data.</text>
</comment>
<evidence type="ECO:0000313" key="2">
    <source>
        <dbReference type="EMBL" id="CAH3118421.1"/>
    </source>
</evidence>
<dbReference type="EMBL" id="CALNXJ010000016">
    <property type="protein sequence ID" value="CAH3118421.1"/>
    <property type="molecule type" value="Genomic_DNA"/>
</dbReference>
<accession>A0AAU9WLY8</accession>
<protein>
    <submittedName>
        <fullName evidence="2">Uncharacterized protein</fullName>
    </submittedName>
</protein>
<gene>
    <name evidence="2" type="ORF">PMEA_00007334</name>
</gene>
<evidence type="ECO:0000313" key="3">
    <source>
        <dbReference type="Proteomes" id="UP001159428"/>
    </source>
</evidence>
<dbReference type="AlphaFoldDB" id="A0AAU9WLY8"/>
<organism evidence="2 3">
    <name type="scientific">Pocillopora meandrina</name>
    <dbReference type="NCBI Taxonomy" id="46732"/>
    <lineage>
        <taxon>Eukaryota</taxon>
        <taxon>Metazoa</taxon>
        <taxon>Cnidaria</taxon>
        <taxon>Anthozoa</taxon>
        <taxon>Hexacorallia</taxon>
        <taxon>Scleractinia</taxon>
        <taxon>Astrocoeniina</taxon>
        <taxon>Pocilloporidae</taxon>
        <taxon>Pocillopora</taxon>
    </lineage>
</organism>
<evidence type="ECO:0000256" key="1">
    <source>
        <dbReference type="SAM" id="Coils"/>
    </source>
</evidence>
<reference evidence="2 3" key="1">
    <citation type="submission" date="2022-05" db="EMBL/GenBank/DDBJ databases">
        <authorList>
            <consortium name="Genoscope - CEA"/>
            <person name="William W."/>
        </authorList>
    </citation>
    <scope>NUCLEOTIDE SEQUENCE [LARGE SCALE GENOMIC DNA]</scope>
</reference>
<feature type="coiled-coil region" evidence="1">
    <location>
        <begin position="12"/>
        <end position="90"/>
    </location>
</feature>